<dbReference type="InterPro" id="IPR041698">
    <property type="entry name" value="Methyltransf_25"/>
</dbReference>
<dbReference type="NCBIfam" id="NF008300">
    <property type="entry name" value="PRK11088.1"/>
    <property type="match status" value="1"/>
</dbReference>
<accession>C7BH02</accession>
<dbReference type="Pfam" id="PF13649">
    <property type="entry name" value="Methyltransf_25"/>
    <property type="match status" value="1"/>
</dbReference>
<dbReference type="InterPro" id="IPR048647">
    <property type="entry name" value="RlmA_N"/>
</dbReference>
<dbReference type="SUPFAM" id="SSF53335">
    <property type="entry name" value="S-adenosyl-L-methionine-dependent methyltransferases"/>
    <property type="match status" value="1"/>
</dbReference>
<dbReference type="FunFam" id="3.40.50.150:FF:000163">
    <property type="entry name" value="23S rRNA methyltransferase A"/>
    <property type="match status" value="1"/>
</dbReference>
<keyword evidence="3" id="KW-0808">Transferase</keyword>
<evidence type="ECO:0000313" key="3">
    <source>
        <dbReference type="EMBL" id="CAQ83924.1"/>
    </source>
</evidence>
<dbReference type="Pfam" id="PF21302">
    <property type="entry name" value="Zn_ribbon_RlmA"/>
    <property type="match status" value="1"/>
</dbReference>
<dbReference type="Gene3D" id="3.40.50.150">
    <property type="entry name" value="Vaccinia Virus protein VP39"/>
    <property type="match status" value="1"/>
</dbReference>
<dbReference type="InterPro" id="IPR052939">
    <property type="entry name" value="23S_rRNA_MeTrnsfrase_RlmA"/>
</dbReference>
<dbReference type="PANTHER" id="PTHR43460:SF1">
    <property type="entry name" value="METHYLTRANSFERASE TYPE 11 DOMAIN-CONTAINING PROTEIN"/>
    <property type="match status" value="1"/>
</dbReference>
<name>C7BH02_PHOAA</name>
<dbReference type="STRING" id="291112.PAU_01832"/>
<evidence type="ECO:0000259" key="2">
    <source>
        <dbReference type="Pfam" id="PF21302"/>
    </source>
</evidence>
<evidence type="ECO:0000313" key="4">
    <source>
        <dbReference type="Proteomes" id="UP000002747"/>
    </source>
</evidence>
<gene>
    <name evidence="3" type="primary">rrmA</name>
    <name evidence="3" type="ordered locus">PAU_01832</name>
</gene>
<dbReference type="eggNOG" id="COG2226">
    <property type="taxonomic scope" value="Bacteria"/>
</dbReference>
<dbReference type="InterPro" id="IPR029063">
    <property type="entry name" value="SAM-dependent_MTases_sf"/>
</dbReference>
<evidence type="ECO:0000259" key="1">
    <source>
        <dbReference type="Pfam" id="PF13649"/>
    </source>
</evidence>
<dbReference type="AlphaFoldDB" id="C7BH02"/>
<dbReference type="KEGG" id="pay:PAU_01832"/>
<dbReference type="GO" id="GO:0008168">
    <property type="term" value="F:methyltransferase activity"/>
    <property type="evidence" value="ECO:0007669"/>
    <property type="project" value="UniProtKB-KW"/>
</dbReference>
<keyword evidence="3" id="KW-0489">Methyltransferase</keyword>
<dbReference type="GO" id="GO:0032259">
    <property type="term" value="P:methylation"/>
    <property type="evidence" value="ECO:0007669"/>
    <property type="project" value="UniProtKB-KW"/>
</dbReference>
<proteinExistence type="predicted"/>
<dbReference type="EMBL" id="FM162591">
    <property type="protein sequence ID" value="CAQ83924.1"/>
    <property type="molecule type" value="Genomic_DNA"/>
</dbReference>
<dbReference type="PANTHER" id="PTHR43460">
    <property type="entry name" value="METHYLTRANSFERASE"/>
    <property type="match status" value="1"/>
</dbReference>
<feature type="domain" description="Methyltransferase" evidence="1">
    <location>
        <begin position="152"/>
        <end position="222"/>
    </location>
</feature>
<sequence length="334" mass="38295">MKSIRICYTLHLSSCCFVGCFHSPQSHSYLCSWGFVHLPPRCNSKSIGYIVLAGFRLYFGNLMSYQCPLCHQSLLLTRQQWRCENNHQFDCAKEGYVNLMPVQYKRSKEPGDSPEMMQSRRAFLDAGYYQPLQQRVSELLEKYLPENAESLLDIGCGEGYYTASLEAQLSKRRNLKIYGLDVAKIAVRYGAKRYPAVSFCVASSHRLPFADKSLSGILRIYAPCKAEELARVVKSQGIVLTVTPGPRHLYQLKELIYQDIHLHPLKTEQLAGFELITDESLSYLMKLDGVQAYHLLQMTPFAWRATESVKKGLVDRALFECETDFILRVYQRLK</sequence>
<dbReference type="CDD" id="cd02440">
    <property type="entry name" value="AdoMet_MTases"/>
    <property type="match status" value="1"/>
</dbReference>
<dbReference type="Proteomes" id="UP000002747">
    <property type="component" value="Chromosome"/>
</dbReference>
<reference evidence="3 4" key="1">
    <citation type="journal article" date="2009" name="BMC Genomics">
        <title>Comparative genomics of the emerging human pathogen Photorhabdus asymbiotica with the insect pathogen Photorhabdus luminescens.</title>
        <authorList>
            <person name="Wilkinson P."/>
            <person name="Waterfield N.R."/>
            <person name="Crossman L."/>
            <person name="Corton C."/>
            <person name="Sanchez-Contreras M."/>
            <person name="Vlisidou I."/>
            <person name="Barron A."/>
            <person name="Bignell A."/>
            <person name="Clark L."/>
            <person name="Ormond D."/>
            <person name="Mayho M."/>
            <person name="Bason N."/>
            <person name="Smith F."/>
            <person name="Simmonds M."/>
            <person name="Churcher C."/>
            <person name="Harris D."/>
            <person name="Thompson N.R."/>
            <person name="Quail M."/>
            <person name="Parkhill J."/>
            <person name="ffrench-Constant R.H."/>
        </authorList>
    </citation>
    <scope>NUCLEOTIDE SEQUENCE [LARGE SCALE GENOMIC DNA]</scope>
    <source>
        <strain evidence="4">ATCC 43949 / 3105-77</strain>
    </source>
</reference>
<organism evidence="3 4">
    <name type="scientific">Photorhabdus asymbiotica subsp. asymbiotica (strain ATCC 43949 / 3105-77)</name>
    <name type="common">Xenorhabdus luminescens (strain 2)</name>
    <dbReference type="NCBI Taxonomy" id="553480"/>
    <lineage>
        <taxon>Bacteria</taxon>
        <taxon>Pseudomonadati</taxon>
        <taxon>Pseudomonadota</taxon>
        <taxon>Gammaproteobacteria</taxon>
        <taxon>Enterobacterales</taxon>
        <taxon>Morganellaceae</taxon>
        <taxon>Photorhabdus</taxon>
    </lineage>
</organism>
<feature type="domain" description="23S rRNA (guanine(745)-N(1))-methyltransferase N-terminal" evidence="2">
    <location>
        <begin position="65"/>
        <end position="108"/>
    </location>
</feature>
<protein>
    <submittedName>
        <fullName evidence="3">Ribosomal rna large subunit methyltransferase a</fullName>
    </submittedName>
</protein>